<evidence type="ECO:0000259" key="3">
    <source>
        <dbReference type="Pfam" id="PF15999"/>
    </source>
</evidence>
<feature type="signal peptide" evidence="2">
    <location>
        <begin position="1"/>
        <end position="20"/>
    </location>
</feature>
<keyword evidence="2" id="KW-0732">Signal</keyword>
<feature type="chain" id="PRO_5040153025" description="DUF4774 domain-containing protein" evidence="2">
    <location>
        <begin position="21"/>
        <end position="356"/>
    </location>
</feature>
<dbReference type="OrthoDB" id="8194084at2759"/>
<feature type="region of interest" description="Disordered" evidence="1">
    <location>
        <begin position="172"/>
        <end position="268"/>
    </location>
</feature>
<feature type="compositionally biased region" description="Basic and acidic residues" evidence="1">
    <location>
        <begin position="188"/>
        <end position="249"/>
    </location>
</feature>
<sequence length="356" mass="39334">MDFDRKWFIILLALLIQVNCRPQRADNIGPPSLASGDKITLLPFYGGAKGQSLQIIEKPDGSVITTIINTPHQIEDTNFENNINPTELENPPLPTKFDTEDFSDNLRRIQGLAVRIIKLQEVLKETGKLTSSEEVAYKENLETLSQSAQKLANIQEGSNPISIENREGLSAWIENRKSSPGKTKTKKKEGEDQKKKEDDKKRKAEEQKKKDEEKRKEENRKQEELEEQKKKVEKQTENEEKEENNQGEKEEQEGDSETIDLPPEDASVAEAKPIGLAVAGVGGVASSKPIATAVVGPGGLAIARPVGTAIAGVDPEQALVPIHAGEFVMGSKPHKSGSSEKANEYLSRIISKFHQK</sequence>
<evidence type="ECO:0000313" key="5">
    <source>
        <dbReference type="Proteomes" id="UP001153636"/>
    </source>
</evidence>
<keyword evidence="5" id="KW-1185">Reference proteome</keyword>
<accession>A0A9P0G9F5</accession>
<evidence type="ECO:0000256" key="2">
    <source>
        <dbReference type="SAM" id="SignalP"/>
    </source>
</evidence>
<dbReference type="EMBL" id="OV651830">
    <property type="protein sequence ID" value="CAH1104838.1"/>
    <property type="molecule type" value="Genomic_DNA"/>
</dbReference>
<gene>
    <name evidence="4" type="ORF">PSYICH_LOCUS5681</name>
</gene>
<proteinExistence type="predicted"/>
<evidence type="ECO:0000313" key="4">
    <source>
        <dbReference type="EMBL" id="CAH1104838.1"/>
    </source>
</evidence>
<dbReference type="Pfam" id="PF15999">
    <property type="entry name" value="DUF4774"/>
    <property type="match status" value="1"/>
</dbReference>
<protein>
    <recommendedName>
        <fullName evidence="3">DUF4774 domain-containing protein</fullName>
    </recommendedName>
</protein>
<name>A0A9P0G9F5_9CUCU</name>
<dbReference type="Proteomes" id="UP001153636">
    <property type="component" value="Chromosome 18"/>
</dbReference>
<reference evidence="4" key="1">
    <citation type="submission" date="2022-01" db="EMBL/GenBank/DDBJ databases">
        <authorList>
            <person name="King R."/>
        </authorList>
    </citation>
    <scope>NUCLEOTIDE SEQUENCE</scope>
</reference>
<dbReference type="InterPro" id="IPR031942">
    <property type="entry name" value="DUF4774"/>
</dbReference>
<feature type="domain" description="DUF4774" evidence="3">
    <location>
        <begin position="268"/>
        <end position="315"/>
    </location>
</feature>
<evidence type="ECO:0000256" key="1">
    <source>
        <dbReference type="SAM" id="MobiDB-lite"/>
    </source>
</evidence>
<organism evidence="4 5">
    <name type="scientific">Psylliodes chrysocephalus</name>
    <dbReference type="NCBI Taxonomy" id="3402493"/>
    <lineage>
        <taxon>Eukaryota</taxon>
        <taxon>Metazoa</taxon>
        <taxon>Ecdysozoa</taxon>
        <taxon>Arthropoda</taxon>
        <taxon>Hexapoda</taxon>
        <taxon>Insecta</taxon>
        <taxon>Pterygota</taxon>
        <taxon>Neoptera</taxon>
        <taxon>Endopterygota</taxon>
        <taxon>Coleoptera</taxon>
        <taxon>Polyphaga</taxon>
        <taxon>Cucujiformia</taxon>
        <taxon>Chrysomeloidea</taxon>
        <taxon>Chrysomelidae</taxon>
        <taxon>Galerucinae</taxon>
        <taxon>Alticini</taxon>
        <taxon>Psylliodes</taxon>
    </lineage>
</organism>
<dbReference type="AlphaFoldDB" id="A0A9P0G9F5"/>